<dbReference type="InterPro" id="IPR010406">
    <property type="entry name" value="DUF1003"/>
</dbReference>
<dbReference type="Proteomes" id="UP000318017">
    <property type="component" value="Chromosome"/>
</dbReference>
<organism evidence="1 2">
    <name type="scientific">Aureliella helgolandensis</name>
    <dbReference type="NCBI Taxonomy" id="2527968"/>
    <lineage>
        <taxon>Bacteria</taxon>
        <taxon>Pseudomonadati</taxon>
        <taxon>Planctomycetota</taxon>
        <taxon>Planctomycetia</taxon>
        <taxon>Pirellulales</taxon>
        <taxon>Pirellulaceae</taxon>
        <taxon>Aureliella</taxon>
    </lineage>
</organism>
<sequence>MAAIQAPVIMMSQNRQQVKDRLQADNDYRVNLKAELEIRHLHAKLDLLLTHQWQRLLEIQQVQTDLLEEIGSRQ</sequence>
<dbReference type="PANTHER" id="PTHR41386">
    <property type="entry name" value="INTEGRAL MEMBRANE PROTEIN-RELATED"/>
    <property type="match status" value="1"/>
</dbReference>
<dbReference type="KEGG" id="ahel:Q31a_13520"/>
<dbReference type="EMBL" id="CP036298">
    <property type="protein sequence ID" value="QDV23057.1"/>
    <property type="molecule type" value="Genomic_DNA"/>
</dbReference>
<dbReference type="PANTHER" id="PTHR41386:SF1">
    <property type="entry name" value="MEMBRANE PROTEIN"/>
    <property type="match status" value="1"/>
</dbReference>
<evidence type="ECO:0008006" key="3">
    <source>
        <dbReference type="Google" id="ProtNLM"/>
    </source>
</evidence>
<proteinExistence type="predicted"/>
<evidence type="ECO:0000313" key="1">
    <source>
        <dbReference type="EMBL" id="QDV23057.1"/>
    </source>
</evidence>
<dbReference type="Pfam" id="PF06210">
    <property type="entry name" value="DUF1003"/>
    <property type="match status" value="1"/>
</dbReference>
<reference evidence="1 2" key="1">
    <citation type="submission" date="2019-02" db="EMBL/GenBank/DDBJ databases">
        <title>Deep-cultivation of Planctomycetes and their phenomic and genomic characterization uncovers novel biology.</title>
        <authorList>
            <person name="Wiegand S."/>
            <person name="Jogler M."/>
            <person name="Boedeker C."/>
            <person name="Pinto D."/>
            <person name="Vollmers J."/>
            <person name="Rivas-Marin E."/>
            <person name="Kohn T."/>
            <person name="Peeters S.H."/>
            <person name="Heuer A."/>
            <person name="Rast P."/>
            <person name="Oberbeckmann S."/>
            <person name="Bunk B."/>
            <person name="Jeske O."/>
            <person name="Meyerdierks A."/>
            <person name="Storesund J.E."/>
            <person name="Kallscheuer N."/>
            <person name="Luecker S."/>
            <person name="Lage O.M."/>
            <person name="Pohl T."/>
            <person name="Merkel B.J."/>
            <person name="Hornburger P."/>
            <person name="Mueller R.-W."/>
            <person name="Bruemmer F."/>
            <person name="Labrenz M."/>
            <person name="Spormann A.M."/>
            <person name="Op den Camp H."/>
            <person name="Overmann J."/>
            <person name="Amann R."/>
            <person name="Jetten M.S.M."/>
            <person name="Mascher T."/>
            <person name="Medema M.H."/>
            <person name="Devos D.P."/>
            <person name="Kaster A.-K."/>
            <person name="Ovreas L."/>
            <person name="Rohde M."/>
            <person name="Galperin M.Y."/>
            <person name="Jogler C."/>
        </authorList>
    </citation>
    <scope>NUCLEOTIDE SEQUENCE [LARGE SCALE GENOMIC DNA]</scope>
    <source>
        <strain evidence="1 2">Q31a</strain>
    </source>
</reference>
<dbReference type="RefSeq" id="WP_197356307.1">
    <property type="nucleotide sequence ID" value="NZ_CP036298.1"/>
</dbReference>
<accession>A0A518G378</accession>
<dbReference type="AlphaFoldDB" id="A0A518G378"/>
<gene>
    <name evidence="1" type="ORF">Q31a_13520</name>
</gene>
<protein>
    <recommendedName>
        <fullName evidence="3">DUF1003 domain-containing protein</fullName>
    </recommendedName>
</protein>
<keyword evidence="2" id="KW-1185">Reference proteome</keyword>
<name>A0A518G378_9BACT</name>
<evidence type="ECO:0000313" key="2">
    <source>
        <dbReference type="Proteomes" id="UP000318017"/>
    </source>
</evidence>